<organism evidence="1 2">
    <name type="scientific">Segatella copri DSM 18205</name>
    <dbReference type="NCBI Taxonomy" id="537011"/>
    <lineage>
        <taxon>Bacteria</taxon>
        <taxon>Pseudomonadati</taxon>
        <taxon>Bacteroidota</taxon>
        <taxon>Bacteroidia</taxon>
        <taxon>Bacteroidales</taxon>
        <taxon>Prevotellaceae</taxon>
        <taxon>Segatella</taxon>
    </lineage>
</organism>
<gene>
    <name evidence="1" type="ORF">PREVCOP_04083</name>
</gene>
<evidence type="ECO:0000313" key="2">
    <source>
        <dbReference type="Proteomes" id="UP000004477"/>
    </source>
</evidence>
<dbReference type="AlphaFoldDB" id="D1PA58"/>
<dbReference type="Proteomes" id="UP000004477">
    <property type="component" value="Unassembled WGS sequence"/>
</dbReference>
<dbReference type="OrthoDB" id="2207562at2"/>
<dbReference type="RefSeq" id="WP_006846801.1">
    <property type="nucleotide sequence ID" value="NZ_CP085932.1"/>
</dbReference>
<evidence type="ECO:0000313" key="1">
    <source>
        <dbReference type="EMBL" id="EFB36387.1"/>
    </source>
</evidence>
<dbReference type="STRING" id="537011.PREVCOP_04083"/>
<protein>
    <submittedName>
        <fullName evidence="1">Chain length determinant protein</fullName>
    </submittedName>
</protein>
<comment type="caution">
    <text evidence="1">The sequence shown here is derived from an EMBL/GenBank/DDBJ whole genome shotgun (WGS) entry which is preliminary data.</text>
</comment>
<dbReference type="EMBL" id="ACBX02000006">
    <property type="protein sequence ID" value="EFB36387.1"/>
    <property type="molecule type" value="Genomic_DNA"/>
</dbReference>
<keyword evidence="2" id="KW-1185">Reference proteome</keyword>
<dbReference type="PaxDb" id="537011-PREVCOP_04083"/>
<name>D1PA58_9BACT</name>
<proteinExistence type="predicted"/>
<accession>D1PA58</accession>
<dbReference type="NCBIfam" id="TIGR04370">
    <property type="entry name" value="glyco_rpt_poly"/>
    <property type="match status" value="1"/>
</dbReference>
<sequence length="683" mass="78683">MNYIKSYPYIVAIILATIFSIVAWYFTPNKYSATTKLGDEFKETDLAIGLNDISAKIRDLSGCENSGINDIEVYCKTLKTEDFARILSKKNVPVKGMTYGEYLACKDTINMIKDNIEYNISTKHQTLTIQFTDRDPVIAAQMLDSIVVMLQNFVTQTRHNISKAYLQNAKQELITTASNYHKAQKQYANYMDSHIDEQTVEGKQNASTLQNNKTQTFAAYQKATIAYARQKALFTRNYMSFAVIRNVVVPQHSNKHLIGYLLFFNIFSLVFVKAFMLYRQRENKQVVTKKYYSNDLGDIFAPWTLSLLIWSILGIIIAFSSDIIDPIQDVFYTNISVWLAIFTATSISTYLLMPANQDIKTGVKGIKINITIFNILFFLSMIMTPLYMYQIYKIVTMFDSKDLMNNMRELAVNGNGHGFLNYTMVINQALLLTGLWRFPYLPKWKIICVVGCCLAYAIANMEKLTFFLVFITIFFVLFERRIIKLRTIVICGILLIIGFYIFNLSRSDSDSDYQKNTSILDFLGMYLMSPPVAFGHLRRTISDSFCSESLWTIYAYTNRLMGSGSIIQHEDFGEFVYVPMPTNVYTIMKPFYQDLGTIGVAFYAFIYGLVTGFIYRKARNGNAFGICMYTYLVFVLTMQFFDELIFVAIPQFLQRMFLVYIICQNKIKFTIHKSRGSRSLQIE</sequence>
<dbReference type="HOGENOM" id="CLU_402695_0_0_10"/>
<reference evidence="1" key="1">
    <citation type="submission" date="2009-11" db="EMBL/GenBank/DDBJ databases">
        <authorList>
            <person name="Weinstock G."/>
            <person name="Sodergren E."/>
            <person name="Clifton S."/>
            <person name="Fulton L."/>
            <person name="Fulton B."/>
            <person name="Courtney L."/>
            <person name="Fronick C."/>
            <person name="Harrison M."/>
            <person name="Strong C."/>
            <person name="Farmer C."/>
            <person name="Delahaunty K."/>
            <person name="Markovic C."/>
            <person name="Hall O."/>
            <person name="Minx P."/>
            <person name="Tomlinson C."/>
            <person name="Mitreva M."/>
            <person name="Nelson J."/>
            <person name="Hou S."/>
            <person name="Wollam A."/>
            <person name="Pepin K.H."/>
            <person name="Johnson M."/>
            <person name="Bhonagiri V."/>
            <person name="Nash W.E."/>
            <person name="Warren W."/>
            <person name="Chinwalla A."/>
            <person name="Mardis E.R."/>
            <person name="Wilson R.K."/>
        </authorList>
    </citation>
    <scope>NUCLEOTIDE SEQUENCE [LARGE SCALE GENOMIC DNA]</scope>
    <source>
        <strain evidence="1">DSM 18205</strain>
    </source>
</reference>
<dbReference type="GeneID" id="69849612"/>